<protein>
    <submittedName>
        <fullName evidence="1">Uncharacterized protein</fullName>
    </submittedName>
</protein>
<gene>
    <name evidence="1" type="ORF">LS41612_03940</name>
    <name evidence="2" type="ORF">NCTC10338_03992</name>
</gene>
<dbReference type="RefSeq" id="WP_024362322.1">
    <property type="nucleotide sequence ID" value="NZ_BJNS01000029.1"/>
</dbReference>
<evidence type="ECO:0000313" key="4">
    <source>
        <dbReference type="Proteomes" id="UP000255295"/>
    </source>
</evidence>
<evidence type="ECO:0000313" key="3">
    <source>
        <dbReference type="Proteomes" id="UP000238825"/>
    </source>
</evidence>
<sequence>MSKVALSDDLNNYNSKALIRAKVKELFSEFSAKIFELVDESSSIDSKKFEALSGYSSNFYSEYCSQLKAIFESPSALGKRSIKHLYLSYNGKHYVLTQQGLTEKAPITISTYLDAIPLKESVHDVEKACLKLRFQQ</sequence>
<reference evidence="2 4" key="2">
    <citation type="submission" date="2018-06" db="EMBL/GenBank/DDBJ databases">
        <authorList>
            <consortium name="Pathogen Informatics"/>
            <person name="Doyle S."/>
        </authorList>
    </citation>
    <scope>NUCLEOTIDE SEQUENCE [LARGE SCALE GENOMIC DNA]</scope>
    <source>
        <strain evidence="2 4">NCTC10338</strain>
    </source>
</reference>
<dbReference type="GeneID" id="48275338"/>
<dbReference type="Proteomes" id="UP000255295">
    <property type="component" value="Unassembled WGS sequence"/>
</dbReference>
<dbReference type="EMBL" id="CP019980">
    <property type="protein sequence ID" value="AVK95477.1"/>
    <property type="molecule type" value="Genomic_DNA"/>
</dbReference>
<evidence type="ECO:0000313" key="1">
    <source>
        <dbReference type="EMBL" id="AVK95477.1"/>
    </source>
</evidence>
<name>A0A2S0JWF5_LYSSH</name>
<dbReference type="EMBL" id="UFSZ01000001">
    <property type="protein sequence ID" value="SUV18912.1"/>
    <property type="molecule type" value="Genomic_DNA"/>
</dbReference>
<proteinExistence type="predicted"/>
<reference evidence="1 3" key="1">
    <citation type="submission" date="2017-03" db="EMBL/GenBank/DDBJ databases">
        <title>The whole genome sequencing and assembly of Lysinibacillus sphaericus DSM 28T strain.</title>
        <authorList>
            <person name="Lee Y.-J."/>
            <person name="Yi H."/>
            <person name="Bahn Y.-S."/>
            <person name="Kim J.F."/>
            <person name="Lee D.-W."/>
        </authorList>
    </citation>
    <scope>NUCLEOTIDE SEQUENCE [LARGE SCALE GENOMIC DNA]</scope>
    <source>
        <strain evidence="1 3">DSM 28</strain>
    </source>
</reference>
<organism evidence="1 3">
    <name type="scientific">Lysinibacillus sphaericus</name>
    <name type="common">Bacillus sphaericus</name>
    <dbReference type="NCBI Taxonomy" id="1421"/>
    <lineage>
        <taxon>Bacteria</taxon>
        <taxon>Bacillati</taxon>
        <taxon>Bacillota</taxon>
        <taxon>Bacilli</taxon>
        <taxon>Bacillales</taxon>
        <taxon>Bacillaceae</taxon>
        <taxon>Lysinibacillus</taxon>
    </lineage>
</organism>
<dbReference type="Proteomes" id="UP000238825">
    <property type="component" value="Chromosome"/>
</dbReference>
<accession>A0A2S0JWF5</accession>
<dbReference type="AlphaFoldDB" id="A0A2S0JWF5"/>
<evidence type="ECO:0000313" key="2">
    <source>
        <dbReference type="EMBL" id="SUV18912.1"/>
    </source>
</evidence>